<evidence type="ECO:0000256" key="4">
    <source>
        <dbReference type="ARBA" id="ARBA00022679"/>
    </source>
</evidence>
<evidence type="ECO:0000313" key="15">
    <source>
        <dbReference type="EMBL" id="RFS23395.1"/>
    </source>
</evidence>
<keyword evidence="5 13" id="KW-0812">Transmembrane</keyword>
<keyword evidence="8" id="KW-0443">Lipid metabolism</keyword>
<dbReference type="InterPro" id="IPR001736">
    <property type="entry name" value="PLipase_D/transphosphatidylase"/>
</dbReference>
<dbReference type="Proteomes" id="UP000260644">
    <property type="component" value="Unassembled WGS sequence"/>
</dbReference>
<dbReference type="InterPro" id="IPR022924">
    <property type="entry name" value="Cardiolipin_synthase"/>
</dbReference>
<dbReference type="CDD" id="cd09112">
    <property type="entry name" value="PLDc_CLS_2"/>
    <property type="match status" value="1"/>
</dbReference>
<sequence length="492" mass="56526">MKSLIEFLTGTEWHIAYKIGSVVLISLMLVGIMATIVLENRNPVKAVAYILILVFIPIVGLIVYYYLGRDLRKKRRFTLKGSKDETLFLQYWEAQKAEIERRQINLRQLVGSKQEISSMLLNSRQSLLTRNNQVQLLINGEEKFPAVFSALRAARHHIHIEYYMVAADDVGNELTDILIEKLNQGVQVRFIYDDMGSDRIGDIPKRLKENGALVYPFSPVKINFYLNANYRNHRKIIVVDGTTGFVGGINLDERYINNGKHKLYWRDTHLKIEGDAVNILQLQFLMSYRYCSKEVFPFEEPYFMRAELTGSSYADIVASGPDSEWPVAMQSILMGINLAKRRVRICNPYFIPTEEILTAMQMAAIAGKEIELMLPLKGDSYIVQHAALSNMKPLLAAGIKVFFYTRGFIHAKTMVIDDNISWVSSVNFDNRSFYLNNEIGALIYDPEVAAKLNKSFEDDLLYCIPVQETRWNKRNIMKRFMDGLCRLLTPLL</sequence>
<proteinExistence type="predicted"/>
<evidence type="ECO:0000256" key="12">
    <source>
        <dbReference type="NCBIfam" id="TIGR04265"/>
    </source>
</evidence>
<keyword evidence="9 13" id="KW-0472">Membrane</keyword>
<feature type="transmembrane region" description="Helical" evidence="13">
    <location>
        <begin position="21"/>
        <end position="40"/>
    </location>
</feature>
<dbReference type="PANTHER" id="PTHR21248:SF20">
    <property type="entry name" value="CARDIOLIPIN SYNTHASE YWIE-RELATED"/>
    <property type="match status" value="1"/>
</dbReference>
<keyword evidence="7 13" id="KW-1133">Transmembrane helix</keyword>
<evidence type="ECO:0000256" key="10">
    <source>
        <dbReference type="ARBA" id="ARBA00023209"/>
    </source>
</evidence>
<dbReference type="InterPro" id="IPR025202">
    <property type="entry name" value="PLD-like_dom"/>
</dbReference>
<dbReference type="SMART" id="SM00155">
    <property type="entry name" value="PLDc"/>
    <property type="match status" value="2"/>
</dbReference>
<dbReference type="Pfam" id="PF13396">
    <property type="entry name" value="PLDc_N"/>
    <property type="match status" value="1"/>
</dbReference>
<keyword evidence="2" id="KW-1003">Cell membrane</keyword>
<keyword evidence="4" id="KW-0808">Transferase</keyword>
<comment type="subcellular location">
    <subcellularLocation>
        <location evidence="1">Cell membrane</location>
        <topology evidence="1">Multi-pass membrane protein</topology>
    </subcellularLocation>
</comment>
<accession>A0A3E1YBJ5</accession>
<feature type="transmembrane region" description="Helical" evidence="13">
    <location>
        <begin position="46"/>
        <end position="67"/>
    </location>
</feature>
<dbReference type="NCBIfam" id="TIGR04265">
    <property type="entry name" value="bac_cardiolipin"/>
    <property type="match status" value="1"/>
</dbReference>
<evidence type="ECO:0000256" key="9">
    <source>
        <dbReference type="ARBA" id="ARBA00023136"/>
    </source>
</evidence>
<evidence type="ECO:0000256" key="6">
    <source>
        <dbReference type="ARBA" id="ARBA00022737"/>
    </source>
</evidence>
<evidence type="ECO:0000256" key="11">
    <source>
        <dbReference type="ARBA" id="ARBA00023264"/>
    </source>
</evidence>
<dbReference type="GO" id="GO:0008808">
    <property type="term" value="F:cardiolipin synthase activity"/>
    <property type="evidence" value="ECO:0007669"/>
    <property type="project" value="UniProtKB-UniRule"/>
</dbReference>
<evidence type="ECO:0000256" key="2">
    <source>
        <dbReference type="ARBA" id="ARBA00022475"/>
    </source>
</evidence>
<organism evidence="15 16">
    <name type="scientific">Chitinophaga silvatica</name>
    <dbReference type="NCBI Taxonomy" id="2282649"/>
    <lineage>
        <taxon>Bacteria</taxon>
        <taxon>Pseudomonadati</taxon>
        <taxon>Bacteroidota</taxon>
        <taxon>Chitinophagia</taxon>
        <taxon>Chitinophagales</taxon>
        <taxon>Chitinophagaceae</taxon>
        <taxon>Chitinophaga</taxon>
    </lineage>
</organism>
<evidence type="ECO:0000256" key="1">
    <source>
        <dbReference type="ARBA" id="ARBA00004651"/>
    </source>
</evidence>
<feature type="domain" description="PLD phosphodiesterase" evidence="14">
    <location>
        <begin position="405"/>
        <end position="432"/>
    </location>
</feature>
<keyword evidence="6" id="KW-0677">Repeat</keyword>
<feature type="domain" description="PLD phosphodiesterase" evidence="14">
    <location>
        <begin position="228"/>
        <end position="255"/>
    </location>
</feature>
<comment type="caution">
    <text evidence="15">The sequence shown here is derived from an EMBL/GenBank/DDBJ whole genome shotgun (WGS) entry which is preliminary data.</text>
</comment>
<dbReference type="Pfam" id="PF13091">
    <property type="entry name" value="PLDc_2"/>
    <property type="match status" value="2"/>
</dbReference>
<evidence type="ECO:0000256" key="5">
    <source>
        <dbReference type="ARBA" id="ARBA00022692"/>
    </source>
</evidence>
<dbReference type="PROSITE" id="PS50035">
    <property type="entry name" value="PLD"/>
    <property type="match status" value="2"/>
</dbReference>
<reference evidence="15 16" key="1">
    <citation type="submission" date="2018-07" db="EMBL/GenBank/DDBJ databases">
        <title>Chitinophaga K2CV101002-2 sp. nov., isolated from a monsoon evergreen broad-leaved forest soil.</title>
        <authorList>
            <person name="Lv Y."/>
        </authorList>
    </citation>
    <scope>NUCLEOTIDE SEQUENCE [LARGE SCALE GENOMIC DNA]</scope>
    <source>
        <strain evidence="15 16">GDMCC 1.1288</strain>
    </source>
</reference>
<keyword evidence="10" id="KW-0594">Phospholipid biosynthesis</keyword>
<dbReference type="Gene3D" id="3.30.870.10">
    <property type="entry name" value="Endonuclease Chain A"/>
    <property type="match status" value="2"/>
</dbReference>
<dbReference type="AlphaFoldDB" id="A0A3E1YBJ5"/>
<dbReference type="PANTHER" id="PTHR21248">
    <property type="entry name" value="CARDIOLIPIN SYNTHASE"/>
    <property type="match status" value="1"/>
</dbReference>
<evidence type="ECO:0000259" key="14">
    <source>
        <dbReference type="PROSITE" id="PS50035"/>
    </source>
</evidence>
<protein>
    <recommendedName>
        <fullName evidence="12">Cardiolipin synthase</fullName>
        <ecNumber evidence="12">2.7.8.-</ecNumber>
    </recommendedName>
</protein>
<dbReference type="CDD" id="cd09110">
    <property type="entry name" value="PLDc_CLS_1"/>
    <property type="match status" value="1"/>
</dbReference>
<dbReference type="RefSeq" id="WP_116975588.1">
    <property type="nucleotide sequence ID" value="NZ_QPMM01000004.1"/>
</dbReference>
<dbReference type="GO" id="GO:0032049">
    <property type="term" value="P:cardiolipin biosynthetic process"/>
    <property type="evidence" value="ECO:0007669"/>
    <property type="project" value="UniProtKB-UniRule"/>
</dbReference>
<evidence type="ECO:0000256" key="7">
    <source>
        <dbReference type="ARBA" id="ARBA00022989"/>
    </source>
</evidence>
<dbReference type="InterPro" id="IPR027379">
    <property type="entry name" value="CLS_N"/>
</dbReference>
<dbReference type="OrthoDB" id="9762009at2"/>
<dbReference type="SUPFAM" id="SSF56024">
    <property type="entry name" value="Phospholipase D/nuclease"/>
    <property type="match status" value="2"/>
</dbReference>
<name>A0A3E1YBJ5_9BACT</name>
<keyword evidence="3" id="KW-0444">Lipid biosynthesis</keyword>
<keyword evidence="11" id="KW-1208">Phospholipid metabolism</keyword>
<dbReference type="GO" id="GO:0005886">
    <property type="term" value="C:plasma membrane"/>
    <property type="evidence" value="ECO:0007669"/>
    <property type="project" value="UniProtKB-SubCell"/>
</dbReference>
<evidence type="ECO:0000256" key="3">
    <source>
        <dbReference type="ARBA" id="ARBA00022516"/>
    </source>
</evidence>
<gene>
    <name evidence="15" type="primary">cls</name>
    <name evidence="15" type="ORF">DVR12_10285</name>
</gene>
<dbReference type="EMBL" id="QPMM01000004">
    <property type="protein sequence ID" value="RFS23395.1"/>
    <property type="molecule type" value="Genomic_DNA"/>
</dbReference>
<dbReference type="EC" id="2.7.8.-" evidence="12"/>
<evidence type="ECO:0000256" key="13">
    <source>
        <dbReference type="SAM" id="Phobius"/>
    </source>
</evidence>
<keyword evidence="16" id="KW-1185">Reference proteome</keyword>
<evidence type="ECO:0000313" key="16">
    <source>
        <dbReference type="Proteomes" id="UP000260644"/>
    </source>
</evidence>
<evidence type="ECO:0000256" key="8">
    <source>
        <dbReference type="ARBA" id="ARBA00023098"/>
    </source>
</evidence>